<evidence type="ECO:0000256" key="4">
    <source>
        <dbReference type="ARBA" id="ARBA00051764"/>
    </source>
</evidence>
<dbReference type="FunFam" id="3.40.50.970:FF:000108">
    <property type="entry name" value="2-oxoisovalerate dehydrogenase subunit alpha"/>
    <property type="match status" value="1"/>
</dbReference>
<dbReference type="Pfam" id="PF00676">
    <property type="entry name" value="E1_dh"/>
    <property type="match status" value="1"/>
</dbReference>
<dbReference type="PANTHER" id="PTHR42980:SF1">
    <property type="entry name" value="2-OXOISOVALERATE DEHYDROGENASE SUBUNIT BETA, MITOCHONDRIAL"/>
    <property type="match status" value="1"/>
</dbReference>
<keyword evidence="7" id="KW-1185">Reference proteome</keyword>
<gene>
    <name evidence="6" type="ORF">EVOR1521_LOCUS25876</name>
</gene>
<feature type="domain" description="Transketolase-like pyrimidine-binding" evidence="5">
    <location>
        <begin position="461"/>
        <end position="635"/>
    </location>
</feature>
<dbReference type="Proteomes" id="UP001178507">
    <property type="component" value="Unassembled WGS sequence"/>
</dbReference>
<evidence type="ECO:0000256" key="2">
    <source>
        <dbReference type="ARBA" id="ARBA00012277"/>
    </source>
</evidence>
<evidence type="ECO:0000313" key="6">
    <source>
        <dbReference type="EMBL" id="CAJ1403135.1"/>
    </source>
</evidence>
<dbReference type="GO" id="GO:0009083">
    <property type="term" value="P:branched-chain amino acid catabolic process"/>
    <property type="evidence" value="ECO:0007669"/>
    <property type="project" value="TreeGrafter"/>
</dbReference>
<dbReference type="EMBL" id="CAUJNA010003482">
    <property type="protein sequence ID" value="CAJ1403135.1"/>
    <property type="molecule type" value="Genomic_DNA"/>
</dbReference>
<evidence type="ECO:0000259" key="5">
    <source>
        <dbReference type="SMART" id="SM00861"/>
    </source>
</evidence>
<dbReference type="Pfam" id="PF02780">
    <property type="entry name" value="Transketolase_C"/>
    <property type="match status" value="1"/>
</dbReference>
<dbReference type="CDD" id="cd07036">
    <property type="entry name" value="TPP_PYR_E1-PDHc-beta_like"/>
    <property type="match status" value="1"/>
</dbReference>
<comment type="catalytic activity">
    <reaction evidence="4">
        <text>N(6)-[(R)-lipoyl]-L-lysyl-[protein] + 3-methyl-2-oxobutanoate + H(+) = N(6)-[(R)-S(8)-2-methylpropanoyldihydrolipoyl]-L-lysyl-[protein] + CO2</text>
        <dbReference type="Rhea" id="RHEA:13457"/>
        <dbReference type="Rhea" id="RHEA-COMP:10474"/>
        <dbReference type="Rhea" id="RHEA-COMP:10497"/>
        <dbReference type="ChEBI" id="CHEBI:11851"/>
        <dbReference type="ChEBI" id="CHEBI:15378"/>
        <dbReference type="ChEBI" id="CHEBI:16526"/>
        <dbReference type="ChEBI" id="CHEBI:83099"/>
        <dbReference type="ChEBI" id="CHEBI:83142"/>
        <dbReference type="EC" id="1.2.4.4"/>
    </reaction>
    <physiologicalReaction direction="left-to-right" evidence="4">
        <dbReference type="Rhea" id="RHEA:13458"/>
    </physiologicalReaction>
</comment>
<keyword evidence="3" id="KW-0560">Oxidoreductase</keyword>
<dbReference type="GO" id="GO:0003863">
    <property type="term" value="F:branched-chain 2-oxo acid dehydrogenase activity"/>
    <property type="evidence" value="ECO:0007669"/>
    <property type="project" value="UniProtKB-EC"/>
</dbReference>
<dbReference type="CDD" id="cd02000">
    <property type="entry name" value="TPP_E1_PDC_ADC_BCADC"/>
    <property type="match status" value="1"/>
</dbReference>
<proteinExistence type="predicted"/>
<dbReference type="InterPro" id="IPR029061">
    <property type="entry name" value="THDP-binding"/>
</dbReference>
<protein>
    <recommendedName>
        <fullName evidence="2">3-methyl-2-oxobutanoate dehydrogenase (2-methylpropanoyl-transferring)</fullName>
        <ecNumber evidence="2">1.2.4.4</ecNumber>
    </recommendedName>
</protein>
<dbReference type="GO" id="GO:0007584">
    <property type="term" value="P:response to nutrient"/>
    <property type="evidence" value="ECO:0007669"/>
    <property type="project" value="TreeGrafter"/>
</dbReference>
<dbReference type="Gene3D" id="3.40.50.970">
    <property type="match status" value="2"/>
</dbReference>
<dbReference type="FunFam" id="3.40.50.970:FF:000001">
    <property type="entry name" value="Pyruvate dehydrogenase E1 beta subunit"/>
    <property type="match status" value="1"/>
</dbReference>
<dbReference type="InterPro" id="IPR001017">
    <property type="entry name" value="DH_E1"/>
</dbReference>
<organism evidence="6 7">
    <name type="scientific">Effrenium voratum</name>
    <dbReference type="NCBI Taxonomy" id="2562239"/>
    <lineage>
        <taxon>Eukaryota</taxon>
        <taxon>Sar</taxon>
        <taxon>Alveolata</taxon>
        <taxon>Dinophyceae</taxon>
        <taxon>Suessiales</taxon>
        <taxon>Symbiodiniaceae</taxon>
        <taxon>Effrenium</taxon>
    </lineage>
</organism>
<dbReference type="PANTHER" id="PTHR42980">
    <property type="entry name" value="2-OXOISOVALERATE DEHYDROGENASE SUBUNIT BETA-RELATED"/>
    <property type="match status" value="1"/>
</dbReference>
<name>A0AA36JBG6_9DINO</name>
<dbReference type="SMART" id="SM00861">
    <property type="entry name" value="Transket_pyr"/>
    <property type="match status" value="1"/>
</dbReference>
<sequence>MERAALRAIRLPRSFAGKSAAFRPAFAFRGFAADTHLLWRGVQSTSFSELLEFKDGSESTFPVFQVLNSQGKLQDGVELPFSLDEGVHMMELMVKSKVYDDVLLTMQRQGRISFYCTNYGEEATSVGTAAALQPQDMIWPQYRELGAFLWRGLTAQEIADQNIGNEGDRSKGRNLQVHYCMLEKNMQTVHAVLGTQIPQAPGAGYAYKLDKEDRVSVTYFGDGAASEGDAFTGLNFASVYGSQTLFICRNNGYSISTGVDDQYGGDGIAARGPALGIPSVRVDGNDLVAVFLATREARRRSVAEQKPTLLELMTYRVGDHTTSDDSSAYRKENKEEVAKLQALGPIPRWRAFLMSKGVWTEEKEKAIATAAREEMLQAMKTGETKKRPPLRDLFTDTYTDLPWHLEEQAAYAEKHVREYSQDYKMSAYRGLDGPAPVPDARRIASAPRQMPPAPTGKTREMTMVQSINEALSIALSSNERTVLFGEDVAFGGVFRCSMGLREKHGEGRVLNAPVAEQAIAAFAIGLSVAGYKAIAEIQFADYIFPAFDQIVNEIAKYRYRNAGGGAGNITIRAPCSAVGHGSMYHSQSVESYFAHCPGLKIVIPRGPKQAKGLLLAAIRDPDPVLFFEPKVLYRAKIEGPDAQVPEGDYELPIGQAEVVRPGTDVTLVGWGSQILRLQEAATRAEAEGISCEIIDLQTIVPWDVDTVQASVEKTGRLIVAHEAPQTNGFGAEISSKIQERCFLHLASPIQRVTGYDTHFPYAWEEFYVPSAARVLAAIKASVSY</sequence>
<dbReference type="InterPro" id="IPR033248">
    <property type="entry name" value="Transketolase_C"/>
</dbReference>
<comment type="cofactor">
    <cofactor evidence="1">
        <name>thiamine diphosphate</name>
        <dbReference type="ChEBI" id="CHEBI:58937"/>
    </cofactor>
</comment>
<dbReference type="AlphaFoldDB" id="A0AA36JBG6"/>
<dbReference type="InterPro" id="IPR005475">
    <property type="entry name" value="Transketolase-like_Pyr-bd"/>
</dbReference>
<dbReference type="SUPFAM" id="SSF52922">
    <property type="entry name" value="TK C-terminal domain-like"/>
    <property type="match status" value="1"/>
</dbReference>
<dbReference type="SUPFAM" id="SSF52518">
    <property type="entry name" value="Thiamin diphosphate-binding fold (THDP-binding)"/>
    <property type="match status" value="2"/>
</dbReference>
<accession>A0AA36JBG6</accession>
<dbReference type="Pfam" id="PF02779">
    <property type="entry name" value="Transket_pyr"/>
    <property type="match status" value="1"/>
</dbReference>
<reference evidence="6" key="1">
    <citation type="submission" date="2023-08" db="EMBL/GenBank/DDBJ databases">
        <authorList>
            <person name="Chen Y."/>
            <person name="Shah S."/>
            <person name="Dougan E. K."/>
            <person name="Thang M."/>
            <person name="Chan C."/>
        </authorList>
    </citation>
    <scope>NUCLEOTIDE SEQUENCE</scope>
</reference>
<dbReference type="EC" id="1.2.4.4" evidence="2"/>
<evidence type="ECO:0000313" key="7">
    <source>
        <dbReference type="Proteomes" id="UP001178507"/>
    </source>
</evidence>
<evidence type="ECO:0000256" key="1">
    <source>
        <dbReference type="ARBA" id="ARBA00001964"/>
    </source>
</evidence>
<comment type="caution">
    <text evidence="6">The sequence shown here is derived from an EMBL/GenBank/DDBJ whole genome shotgun (WGS) entry which is preliminary data.</text>
</comment>
<evidence type="ECO:0000256" key="3">
    <source>
        <dbReference type="ARBA" id="ARBA00023002"/>
    </source>
</evidence>
<dbReference type="FunFam" id="3.40.50.920:FF:000001">
    <property type="entry name" value="Pyruvate dehydrogenase E1 beta subunit"/>
    <property type="match status" value="1"/>
</dbReference>
<dbReference type="InterPro" id="IPR009014">
    <property type="entry name" value="Transketo_C/PFOR_II"/>
</dbReference>
<dbReference type="Gene3D" id="3.40.50.920">
    <property type="match status" value="1"/>
</dbReference>